<protein>
    <submittedName>
        <fullName evidence="1">Uncharacterized protein</fullName>
    </submittedName>
</protein>
<gene>
    <name evidence="1" type="ORF">GGR13_002952</name>
</gene>
<sequence length="135" mass="14347">MADTPPPITRPVNVARDLSVSDIRDVDFSLFDLFAAEMMLGRSLVEGKTVTGCRIQGPAVLLASTGVTFDGVNFGDSGGDIRNLIMKPEGSKAIGAIPFRDCAFVNCEFYGVGFTGDAAFLEQIRALQTLSLPVS</sequence>
<keyword evidence="2" id="KW-1185">Reference proteome</keyword>
<dbReference type="EMBL" id="JACHOR010000005">
    <property type="protein sequence ID" value="MBB5747331.1"/>
    <property type="molecule type" value="Genomic_DNA"/>
</dbReference>
<accession>A0A7W9CKP4</accession>
<dbReference type="AlphaFoldDB" id="A0A7W9CKP4"/>
<name>A0A7W9CKP4_9CAUL</name>
<organism evidence="1 2">
    <name type="scientific">Brevundimonas variabilis</name>
    <dbReference type="NCBI Taxonomy" id="74312"/>
    <lineage>
        <taxon>Bacteria</taxon>
        <taxon>Pseudomonadati</taxon>
        <taxon>Pseudomonadota</taxon>
        <taxon>Alphaproteobacteria</taxon>
        <taxon>Caulobacterales</taxon>
        <taxon>Caulobacteraceae</taxon>
        <taxon>Brevundimonas</taxon>
    </lineage>
</organism>
<dbReference type="RefSeq" id="WP_183214318.1">
    <property type="nucleotide sequence ID" value="NZ_JACHOR010000005.1"/>
</dbReference>
<evidence type="ECO:0000313" key="1">
    <source>
        <dbReference type="EMBL" id="MBB5747331.1"/>
    </source>
</evidence>
<comment type="caution">
    <text evidence="1">The sequence shown here is derived from an EMBL/GenBank/DDBJ whole genome shotgun (WGS) entry which is preliminary data.</text>
</comment>
<proteinExistence type="predicted"/>
<evidence type="ECO:0000313" key="2">
    <source>
        <dbReference type="Proteomes" id="UP000545037"/>
    </source>
</evidence>
<reference evidence="1 2" key="1">
    <citation type="submission" date="2020-08" db="EMBL/GenBank/DDBJ databases">
        <title>Genomic Encyclopedia of Type Strains, Phase IV (KMG-IV): sequencing the most valuable type-strain genomes for metagenomic binning, comparative biology and taxonomic classification.</title>
        <authorList>
            <person name="Goeker M."/>
        </authorList>
    </citation>
    <scope>NUCLEOTIDE SEQUENCE [LARGE SCALE GENOMIC DNA]</scope>
    <source>
        <strain evidence="1 2">DSM 4737</strain>
    </source>
</reference>
<dbReference type="Proteomes" id="UP000545037">
    <property type="component" value="Unassembled WGS sequence"/>
</dbReference>